<dbReference type="AlphaFoldDB" id="A0A9D4ZKL4"/>
<name>A0A9D4ZKL4_ADICA</name>
<gene>
    <name evidence="1" type="ORF">GOP47_0008350</name>
</gene>
<accession>A0A9D4ZKL4</accession>
<dbReference type="PROSITE" id="PS51257">
    <property type="entry name" value="PROKAR_LIPOPROTEIN"/>
    <property type="match status" value="1"/>
</dbReference>
<evidence type="ECO:0000313" key="1">
    <source>
        <dbReference type="EMBL" id="KAI5076285.1"/>
    </source>
</evidence>
<reference evidence="1" key="1">
    <citation type="submission" date="2021-01" db="EMBL/GenBank/DDBJ databases">
        <title>Adiantum capillus-veneris genome.</title>
        <authorList>
            <person name="Fang Y."/>
            <person name="Liao Q."/>
        </authorList>
    </citation>
    <scope>NUCLEOTIDE SEQUENCE</scope>
    <source>
        <strain evidence="1">H3</strain>
        <tissue evidence="1">Leaf</tissue>
    </source>
</reference>
<proteinExistence type="predicted"/>
<organism evidence="1 2">
    <name type="scientific">Adiantum capillus-veneris</name>
    <name type="common">Maidenhair fern</name>
    <dbReference type="NCBI Taxonomy" id="13818"/>
    <lineage>
        <taxon>Eukaryota</taxon>
        <taxon>Viridiplantae</taxon>
        <taxon>Streptophyta</taxon>
        <taxon>Embryophyta</taxon>
        <taxon>Tracheophyta</taxon>
        <taxon>Polypodiopsida</taxon>
        <taxon>Polypodiidae</taxon>
        <taxon>Polypodiales</taxon>
        <taxon>Pteridineae</taxon>
        <taxon>Pteridaceae</taxon>
        <taxon>Vittarioideae</taxon>
        <taxon>Adiantum</taxon>
    </lineage>
</organism>
<evidence type="ECO:0000313" key="2">
    <source>
        <dbReference type="Proteomes" id="UP000886520"/>
    </source>
</evidence>
<keyword evidence="2" id="KW-1185">Reference proteome</keyword>
<dbReference type="Proteomes" id="UP000886520">
    <property type="component" value="Chromosome 8"/>
</dbReference>
<protein>
    <submittedName>
        <fullName evidence="1">Uncharacterized protein</fullName>
    </submittedName>
</protein>
<comment type="caution">
    <text evidence="1">The sequence shown here is derived from an EMBL/GenBank/DDBJ whole genome shotgun (WGS) entry which is preliminary data.</text>
</comment>
<sequence length="222" mass="25182">MGKAKAIDHVTANQTVGSCWLILLSETALRTLQQSNFLMPVFLEQAKILQKGKWSQSRSQELYHVGSKLPIYHTTLSDTFYFVWQVDVVYVHPLKAHAQVVKIWDVVYTDQVHGIIDGIISVQNTYESELLSAGRLRHEASSTKVLPHVFPSSTEGLERRRIMSSSTHDCVKLENAITTMRFVPLSKILIGCIQFGIKGEIPFLLSKEEYKVCYSFMASFSR</sequence>
<dbReference type="EMBL" id="JABFUD020000008">
    <property type="protein sequence ID" value="KAI5076285.1"/>
    <property type="molecule type" value="Genomic_DNA"/>
</dbReference>